<feature type="domain" description="Glycosyltransferase 2-like" evidence="3">
    <location>
        <begin position="5"/>
        <end position="169"/>
    </location>
</feature>
<organism evidence="4 5">
    <name type="scientific">Enterococcus faecium</name>
    <name type="common">Streptococcus faecium</name>
    <dbReference type="NCBI Taxonomy" id="1352"/>
    <lineage>
        <taxon>Bacteria</taxon>
        <taxon>Bacillati</taxon>
        <taxon>Bacillota</taxon>
        <taxon>Bacilli</taxon>
        <taxon>Lactobacillales</taxon>
        <taxon>Enterococcaceae</taxon>
        <taxon>Enterococcus</taxon>
    </lineage>
</organism>
<evidence type="ECO:0000313" key="4">
    <source>
        <dbReference type="EMBL" id="OTN95921.1"/>
    </source>
</evidence>
<dbReference type="InterPro" id="IPR001173">
    <property type="entry name" value="Glyco_trans_2-like"/>
</dbReference>
<keyword evidence="2" id="KW-0808">Transferase</keyword>
<evidence type="ECO:0000313" key="5">
    <source>
        <dbReference type="Proteomes" id="UP000194885"/>
    </source>
</evidence>
<keyword evidence="1" id="KW-0328">Glycosyltransferase</keyword>
<dbReference type="Pfam" id="PF00535">
    <property type="entry name" value="Glycos_transf_2"/>
    <property type="match status" value="1"/>
</dbReference>
<comment type="caution">
    <text evidence="4">The sequence shown here is derived from an EMBL/GenBank/DDBJ whole genome shotgun (WGS) entry which is preliminary data.</text>
</comment>
<dbReference type="GO" id="GO:0016757">
    <property type="term" value="F:glycosyltransferase activity"/>
    <property type="evidence" value="ECO:0007669"/>
    <property type="project" value="UniProtKB-KW"/>
</dbReference>
<dbReference type="PANTHER" id="PTHR22916">
    <property type="entry name" value="GLYCOSYLTRANSFERASE"/>
    <property type="match status" value="1"/>
</dbReference>
<name>A0A242BKF3_ENTFC</name>
<evidence type="ECO:0000256" key="2">
    <source>
        <dbReference type="ARBA" id="ARBA00022679"/>
    </source>
</evidence>
<reference evidence="4 5" key="1">
    <citation type="submission" date="2017-05" db="EMBL/GenBank/DDBJ databases">
        <title>The Genome Sequence of Enterococcus faecium 7H8_DIV0219.</title>
        <authorList>
            <consortium name="The Broad Institute Genomics Platform"/>
            <consortium name="The Broad Institute Genomic Center for Infectious Diseases"/>
            <person name="Earl A."/>
            <person name="Manson A."/>
            <person name="Schwartman J."/>
            <person name="Gilmore M."/>
            <person name="Abouelleil A."/>
            <person name="Cao P."/>
            <person name="Chapman S."/>
            <person name="Cusick C."/>
            <person name="Shea T."/>
            <person name="Young S."/>
            <person name="Neafsey D."/>
            <person name="Nusbaum C."/>
            <person name="Birren B."/>
        </authorList>
    </citation>
    <scope>NUCLEOTIDE SEQUENCE [LARGE SCALE GENOMIC DNA]</scope>
    <source>
        <strain evidence="4 5">7H8_DIV0219</strain>
    </source>
</reference>
<dbReference type="Proteomes" id="UP000194885">
    <property type="component" value="Unassembled WGS sequence"/>
</dbReference>
<dbReference type="AlphaFoldDB" id="A0A242BKF3"/>
<dbReference type="CDD" id="cd00761">
    <property type="entry name" value="Glyco_tranf_GTA_type"/>
    <property type="match status" value="1"/>
</dbReference>
<dbReference type="SUPFAM" id="SSF53448">
    <property type="entry name" value="Nucleotide-diphospho-sugar transferases"/>
    <property type="match status" value="1"/>
</dbReference>
<dbReference type="InterPro" id="IPR029044">
    <property type="entry name" value="Nucleotide-diphossugar_trans"/>
</dbReference>
<dbReference type="Gene3D" id="3.90.550.10">
    <property type="entry name" value="Spore Coat Polysaccharide Biosynthesis Protein SpsA, Chain A"/>
    <property type="match status" value="1"/>
</dbReference>
<dbReference type="PANTHER" id="PTHR22916:SF51">
    <property type="entry name" value="GLYCOSYLTRANSFERASE EPSH-RELATED"/>
    <property type="match status" value="1"/>
</dbReference>
<accession>A0A242BKF3</accession>
<dbReference type="RefSeq" id="WP_010733401.1">
    <property type="nucleotide sequence ID" value="NZ_NGKW01000001.1"/>
</dbReference>
<evidence type="ECO:0000256" key="1">
    <source>
        <dbReference type="ARBA" id="ARBA00022676"/>
    </source>
</evidence>
<gene>
    <name evidence="4" type="ORF">A5810_000245</name>
</gene>
<protein>
    <recommendedName>
        <fullName evidence="3">Glycosyltransferase 2-like domain-containing protein</fullName>
    </recommendedName>
</protein>
<dbReference type="EMBL" id="NGKW01000001">
    <property type="protein sequence ID" value="OTN95921.1"/>
    <property type="molecule type" value="Genomic_DNA"/>
</dbReference>
<evidence type="ECO:0000259" key="3">
    <source>
        <dbReference type="Pfam" id="PF00535"/>
    </source>
</evidence>
<proteinExistence type="predicted"/>
<sequence>MCEISIIMTVFNVEKYLAKAIDSVLLQTFADFELILVDDGSSDRSGEICDEYQQRDKRIKVIHQPNSGVSSARNTGLENAQGKFIGFVDSDDYIESDMYEFLYNNLLEEKADLSICGIYDVYEGKEPQAKTPGHYVLTKNETVKMILEAKVISVHPVNKLYKKELFNHIRYPIGKITEDGAVMFHLLENVEKVVVDMTPKYYYYHRTNSITTSPYSEKDLSTIEAWEMNEKYIATNYPEYSDIAHTRVCWAYFIVLDKIMISHAEKKSTVTKQIVNFLRKNYTFILRSPYFTRNRKIAATVLQLNVRLYKKLAILEDEKYKSKNS</sequence>